<gene>
    <name evidence="1" type="ORF">R3P38DRAFT_3352938</name>
</gene>
<reference evidence="1 2" key="1">
    <citation type="journal article" date="2024" name="J Genomics">
        <title>Draft genome sequencing and assembly of Favolaschia claudopus CIRM-BRFM 2984 isolated from oak limbs.</title>
        <authorList>
            <person name="Navarro D."/>
            <person name="Drula E."/>
            <person name="Chaduli D."/>
            <person name="Cazenave R."/>
            <person name="Ahrendt S."/>
            <person name="Wang J."/>
            <person name="Lipzen A."/>
            <person name="Daum C."/>
            <person name="Barry K."/>
            <person name="Grigoriev I.V."/>
            <person name="Favel A."/>
            <person name="Rosso M.N."/>
            <person name="Martin F."/>
        </authorList>
    </citation>
    <scope>NUCLEOTIDE SEQUENCE [LARGE SCALE GENOMIC DNA]</scope>
    <source>
        <strain evidence="1 2">CIRM-BRFM 2984</strain>
    </source>
</reference>
<accession>A0AAW0BYD3</accession>
<proteinExistence type="predicted"/>
<comment type="caution">
    <text evidence="1">The sequence shown here is derived from an EMBL/GenBank/DDBJ whole genome shotgun (WGS) entry which is preliminary data.</text>
</comment>
<sequence>MLKNSGPLPLSPMPSQFFDFLNSSKFPTVRGRKMIGFGRDLRSMLHHGLDDALHALPELPVFVFNDIVGAAVRLGAGDFDGNAGRLYPIDAEVVSGVFWENWVSDCAVADHRNNGGKKEQERIKQGSRTPVRVCARNVRLLFLCVGAGAMERSESNMIRVRPQRCFSAIRKNSRAPTASSLSHLCATRSLVAGAPGRGWKFPQLCVYGN</sequence>
<evidence type="ECO:0000313" key="2">
    <source>
        <dbReference type="Proteomes" id="UP001362999"/>
    </source>
</evidence>
<dbReference type="AlphaFoldDB" id="A0AAW0BYD3"/>
<dbReference type="Proteomes" id="UP001362999">
    <property type="component" value="Unassembled WGS sequence"/>
</dbReference>
<protein>
    <submittedName>
        <fullName evidence="1">Uncharacterized protein</fullName>
    </submittedName>
</protein>
<evidence type="ECO:0000313" key="1">
    <source>
        <dbReference type="EMBL" id="KAK7031809.1"/>
    </source>
</evidence>
<organism evidence="1 2">
    <name type="scientific">Favolaschia claudopus</name>
    <dbReference type="NCBI Taxonomy" id="2862362"/>
    <lineage>
        <taxon>Eukaryota</taxon>
        <taxon>Fungi</taxon>
        <taxon>Dikarya</taxon>
        <taxon>Basidiomycota</taxon>
        <taxon>Agaricomycotina</taxon>
        <taxon>Agaricomycetes</taxon>
        <taxon>Agaricomycetidae</taxon>
        <taxon>Agaricales</taxon>
        <taxon>Marasmiineae</taxon>
        <taxon>Mycenaceae</taxon>
        <taxon>Favolaschia</taxon>
    </lineage>
</organism>
<name>A0AAW0BYD3_9AGAR</name>
<keyword evidence="2" id="KW-1185">Reference proteome</keyword>
<dbReference type="EMBL" id="JAWWNJ010000024">
    <property type="protein sequence ID" value="KAK7031809.1"/>
    <property type="molecule type" value="Genomic_DNA"/>
</dbReference>